<dbReference type="AlphaFoldDB" id="A0ABD5XTJ8"/>
<evidence type="ECO:0000313" key="1">
    <source>
        <dbReference type="EMBL" id="MFC7136954.1"/>
    </source>
</evidence>
<comment type="caution">
    <text evidence="1">The sequence shown here is derived from an EMBL/GenBank/DDBJ whole genome shotgun (WGS) entry which is preliminary data.</text>
</comment>
<reference evidence="1 2" key="1">
    <citation type="journal article" date="2019" name="Int. J. Syst. Evol. Microbiol.">
        <title>The Global Catalogue of Microorganisms (GCM) 10K type strain sequencing project: providing services to taxonomists for standard genome sequencing and annotation.</title>
        <authorList>
            <consortium name="The Broad Institute Genomics Platform"/>
            <consortium name="The Broad Institute Genome Sequencing Center for Infectious Disease"/>
            <person name="Wu L."/>
            <person name="Ma J."/>
        </authorList>
    </citation>
    <scope>NUCLEOTIDE SEQUENCE [LARGE SCALE GENOMIC DNA]</scope>
    <source>
        <strain evidence="1 2">DT92</strain>
    </source>
</reference>
<organism evidence="1 2">
    <name type="scientific">Halobaculum litoreum</name>
    <dbReference type="NCBI Taxonomy" id="3031998"/>
    <lineage>
        <taxon>Archaea</taxon>
        <taxon>Methanobacteriati</taxon>
        <taxon>Methanobacteriota</taxon>
        <taxon>Stenosarchaea group</taxon>
        <taxon>Halobacteria</taxon>
        <taxon>Halobacteriales</taxon>
        <taxon>Haloferacaceae</taxon>
        <taxon>Halobaculum</taxon>
    </lineage>
</organism>
<dbReference type="GeneID" id="81121184"/>
<name>A0ABD5XTJ8_9EURY</name>
<dbReference type="EMBL" id="JBHSZG010000001">
    <property type="protein sequence ID" value="MFC7136954.1"/>
    <property type="molecule type" value="Genomic_DNA"/>
</dbReference>
<dbReference type="Proteomes" id="UP001596368">
    <property type="component" value="Unassembled WGS sequence"/>
</dbReference>
<proteinExistence type="predicted"/>
<accession>A0ABD5XTJ8</accession>
<keyword evidence="2" id="KW-1185">Reference proteome</keyword>
<evidence type="ECO:0000313" key="2">
    <source>
        <dbReference type="Proteomes" id="UP001596368"/>
    </source>
</evidence>
<sequence length="86" mass="9489">MSETYVCPYCAAAIEREYRVQYLIRTCDECGDNGRFVHAEVAAALESVSAADLPEGWSDEPLDERLLAAVREGALDVEETKVHPEG</sequence>
<protein>
    <submittedName>
        <fullName evidence="1">Uncharacterized protein</fullName>
    </submittedName>
</protein>
<dbReference type="RefSeq" id="WP_284013982.1">
    <property type="nucleotide sequence ID" value="NZ_CP126156.1"/>
</dbReference>
<gene>
    <name evidence="1" type="ORF">ACFQRB_11720</name>
</gene>